<dbReference type="EMBL" id="JANURN010000005">
    <property type="protein sequence ID" value="MDL0082259.1"/>
    <property type="molecule type" value="Genomic_DNA"/>
</dbReference>
<evidence type="ECO:0000313" key="1">
    <source>
        <dbReference type="EMBL" id="MDL0082259.1"/>
    </source>
</evidence>
<name>A0ACC6FST1_9HELI</name>
<evidence type="ECO:0000313" key="2">
    <source>
        <dbReference type="Proteomes" id="UP001173802"/>
    </source>
</evidence>
<gene>
    <name evidence="1" type="ORF">NYG90_06190</name>
</gene>
<keyword evidence="2" id="KW-1185">Reference proteome</keyword>
<protein>
    <submittedName>
        <fullName evidence="1">PD-(D/E)XK nuclease family protein</fullName>
    </submittedName>
</protein>
<proteinExistence type="predicted"/>
<organism evidence="1 2">
    <name type="scientific">Helicobacter zhangjianzhongii</name>
    <dbReference type="NCBI Taxonomy" id="2974574"/>
    <lineage>
        <taxon>Bacteria</taxon>
        <taxon>Pseudomonadati</taxon>
        <taxon>Campylobacterota</taxon>
        <taxon>Epsilonproteobacteria</taxon>
        <taxon>Campylobacterales</taxon>
        <taxon>Helicobacteraceae</taxon>
        <taxon>Helicobacter</taxon>
    </lineage>
</organism>
<sequence>MKDFAKGLKAANEKFQQEKKEGRCDFNIFEALKVEMSENRHSAFLAYLLDSNKGHYQTIFLEKFLERITLKTKLTHFKSKDYESITTESAIHQNRRIDILMKFNNGYHIIIENKINACDQVAQIRDYSAR</sequence>
<comment type="caution">
    <text evidence="1">The sequence shown here is derived from an EMBL/GenBank/DDBJ whole genome shotgun (WGS) entry which is preliminary data.</text>
</comment>
<accession>A0ACC6FST1</accession>
<reference evidence="1 2" key="1">
    <citation type="journal article" date="2023" name="Microorganisms">
        <title>Isolation and Genomic Characteristics of Cat-Borne Campylobacter felis sp. nov. and Sheep-Borne Campylobacter ovis sp. nov.</title>
        <authorList>
            <person name="Wang H."/>
            <person name="Li Y."/>
            <person name="Gu Y."/>
            <person name="Zhou G."/>
            <person name="Chen X."/>
            <person name="Zhang X."/>
            <person name="Shao Z."/>
            <person name="Zhang J."/>
            <person name="Zhang M."/>
        </authorList>
    </citation>
    <scope>NUCLEOTIDE SEQUENCE [LARGE SCALE GENOMIC DNA]</scope>
    <source>
        <strain evidence="1 2">XJK30-2</strain>
    </source>
</reference>
<dbReference type="Proteomes" id="UP001173802">
    <property type="component" value="Unassembled WGS sequence"/>
</dbReference>